<dbReference type="Proteomes" id="UP000595857">
    <property type="component" value="Chromosome"/>
</dbReference>
<reference evidence="2 3" key="1">
    <citation type="submission" date="2021-01" db="EMBL/GenBank/DDBJ databases">
        <title>Genome seq and assembly of Devosia sp. LEGU1.</title>
        <authorList>
            <person name="Chhetri G."/>
        </authorList>
    </citation>
    <scope>NUCLEOTIDE SEQUENCE [LARGE SCALE GENOMIC DNA]</scope>
    <source>
        <strain evidence="2 3">LEGU1</strain>
    </source>
</reference>
<evidence type="ECO:0000313" key="2">
    <source>
        <dbReference type="EMBL" id="QQR39971.1"/>
    </source>
</evidence>
<organism evidence="2 3">
    <name type="scientific">Devosia rhizoryzae</name>
    <dbReference type="NCBI Taxonomy" id="2774137"/>
    <lineage>
        <taxon>Bacteria</taxon>
        <taxon>Pseudomonadati</taxon>
        <taxon>Pseudomonadota</taxon>
        <taxon>Alphaproteobacteria</taxon>
        <taxon>Hyphomicrobiales</taxon>
        <taxon>Devosiaceae</taxon>
        <taxon>Devosia</taxon>
    </lineage>
</organism>
<proteinExistence type="predicted"/>
<feature type="compositionally biased region" description="Basic and acidic residues" evidence="1">
    <location>
        <begin position="14"/>
        <end position="41"/>
    </location>
</feature>
<gene>
    <name evidence="2" type="ORF">JI748_02845</name>
</gene>
<sequence>MADSKPTGPGQPDQIDHKEGETSSSLLKKDAGDKKDKKDDQPGAAGFASAGANEDTYD</sequence>
<accession>A0ABX7CDE3</accession>
<keyword evidence="3" id="KW-1185">Reference proteome</keyword>
<feature type="region of interest" description="Disordered" evidence="1">
    <location>
        <begin position="1"/>
        <end position="58"/>
    </location>
</feature>
<protein>
    <submittedName>
        <fullName evidence="2">Uncharacterized protein</fullName>
    </submittedName>
</protein>
<evidence type="ECO:0000313" key="3">
    <source>
        <dbReference type="Proteomes" id="UP000595857"/>
    </source>
</evidence>
<dbReference type="RefSeq" id="WP_201634883.1">
    <property type="nucleotide sequence ID" value="NZ_CP068046.1"/>
</dbReference>
<dbReference type="EMBL" id="CP068046">
    <property type="protein sequence ID" value="QQR39971.1"/>
    <property type="molecule type" value="Genomic_DNA"/>
</dbReference>
<name>A0ABX7CDE3_9HYPH</name>
<evidence type="ECO:0000256" key="1">
    <source>
        <dbReference type="SAM" id="MobiDB-lite"/>
    </source>
</evidence>